<gene>
    <name evidence="1" type="ORF">C8F04DRAFT_624365</name>
</gene>
<evidence type="ECO:0000313" key="1">
    <source>
        <dbReference type="EMBL" id="KAJ7033423.1"/>
    </source>
</evidence>
<dbReference type="Proteomes" id="UP001218188">
    <property type="component" value="Unassembled WGS sequence"/>
</dbReference>
<sequence length="113" mass="12730">MCRWRHVQNLYLRCGHTESLVSRHGTNMVELVADAAVFQPPVEVCLDSSSRLTQFMGLMKVKCSSAKCKFSPNHPAGCVPPLCRTTCNQYHMFPEQYAPNEDGFCTACRKAMQ</sequence>
<name>A0AAD6SVY3_9AGAR</name>
<dbReference type="EMBL" id="JARJCM010000065">
    <property type="protein sequence ID" value="KAJ7033423.1"/>
    <property type="molecule type" value="Genomic_DNA"/>
</dbReference>
<keyword evidence="2" id="KW-1185">Reference proteome</keyword>
<evidence type="ECO:0000313" key="2">
    <source>
        <dbReference type="Proteomes" id="UP001218188"/>
    </source>
</evidence>
<protein>
    <submittedName>
        <fullName evidence="1">Uncharacterized protein</fullName>
    </submittedName>
</protein>
<proteinExistence type="predicted"/>
<dbReference type="AlphaFoldDB" id="A0AAD6SVY3"/>
<organism evidence="1 2">
    <name type="scientific">Mycena alexandri</name>
    <dbReference type="NCBI Taxonomy" id="1745969"/>
    <lineage>
        <taxon>Eukaryota</taxon>
        <taxon>Fungi</taxon>
        <taxon>Dikarya</taxon>
        <taxon>Basidiomycota</taxon>
        <taxon>Agaricomycotina</taxon>
        <taxon>Agaricomycetes</taxon>
        <taxon>Agaricomycetidae</taxon>
        <taxon>Agaricales</taxon>
        <taxon>Marasmiineae</taxon>
        <taxon>Mycenaceae</taxon>
        <taxon>Mycena</taxon>
    </lineage>
</organism>
<accession>A0AAD6SVY3</accession>
<comment type="caution">
    <text evidence="1">The sequence shown here is derived from an EMBL/GenBank/DDBJ whole genome shotgun (WGS) entry which is preliminary data.</text>
</comment>
<reference evidence="1" key="1">
    <citation type="submission" date="2023-03" db="EMBL/GenBank/DDBJ databases">
        <title>Massive genome expansion in bonnet fungi (Mycena s.s.) driven by repeated elements and novel gene families across ecological guilds.</title>
        <authorList>
            <consortium name="Lawrence Berkeley National Laboratory"/>
            <person name="Harder C.B."/>
            <person name="Miyauchi S."/>
            <person name="Viragh M."/>
            <person name="Kuo A."/>
            <person name="Thoen E."/>
            <person name="Andreopoulos B."/>
            <person name="Lu D."/>
            <person name="Skrede I."/>
            <person name="Drula E."/>
            <person name="Henrissat B."/>
            <person name="Morin E."/>
            <person name="Kohler A."/>
            <person name="Barry K."/>
            <person name="LaButti K."/>
            <person name="Morin E."/>
            <person name="Salamov A."/>
            <person name="Lipzen A."/>
            <person name="Mereny Z."/>
            <person name="Hegedus B."/>
            <person name="Baldrian P."/>
            <person name="Stursova M."/>
            <person name="Weitz H."/>
            <person name="Taylor A."/>
            <person name="Grigoriev I.V."/>
            <person name="Nagy L.G."/>
            <person name="Martin F."/>
            <person name="Kauserud H."/>
        </authorList>
    </citation>
    <scope>NUCLEOTIDE SEQUENCE</scope>
    <source>
        <strain evidence="1">CBHHK200</strain>
    </source>
</reference>